<protein>
    <submittedName>
        <fullName evidence="3">Calpain catalytic domain-containing protein</fullName>
    </submittedName>
</protein>
<reference evidence="3" key="2">
    <citation type="submission" date="2016-06" db="UniProtKB">
        <authorList>
            <consortium name="WormBaseParasite"/>
        </authorList>
    </citation>
    <scope>IDENTIFICATION</scope>
</reference>
<name>A0A183CAN6_GLOPA</name>
<feature type="region of interest" description="Disordered" evidence="1">
    <location>
        <begin position="104"/>
        <end position="125"/>
    </location>
</feature>
<dbReference type="AlphaFoldDB" id="A0A183CAN6"/>
<accession>A0A183CAN6</accession>
<keyword evidence="2" id="KW-1185">Reference proteome</keyword>
<dbReference type="WBParaSite" id="GPLIN_000993700">
    <property type="protein sequence ID" value="GPLIN_000993700"/>
    <property type="gene ID" value="GPLIN_000993700"/>
</dbReference>
<organism evidence="2 3">
    <name type="scientific">Globodera pallida</name>
    <name type="common">Potato cyst nematode worm</name>
    <name type="synonym">Heterodera pallida</name>
    <dbReference type="NCBI Taxonomy" id="36090"/>
    <lineage>
        <taxon>Eukaryota</taxon>
        <taxon>Metazoa</taxon>
        <taxon>Ecdysozoa</taxon>
        <taxon>Nematoda</taxon>
        <taxon>Chromadorea</taxon>
        <taxon>Rhabditida</taxon>
        <taxon>Tylenchina</taxon>
        <taxon>Tylenchomorpha</taxon>
        <taxon>Tylenchoidea</taxon>
        <taxon>Heteroderidae</taxon>
        <taxon>Heteroderinae</taxon>
        <taxon>Globodera</taxon>
    </lineage>
</organism>
<proteinExistence type="predicted"/>
<evidence type="ECO:0000256" key="1">
    <source>
        <dbReference type="SAM" id="MobiDB-lite"/>
    </source>
</evidence>
<reference evidence="2" key="1">
    <citation type="submission" date="2014-05" db="EMBL/GenBank/DDBJ databases">
        <title>The genome and life-stage specific transcriptomes of Globodera pallida elucidate key aspects of plant parasitism by a cyst nematode.</title>
        <authorList>
            <person name="Cotton J.A."/>
            <person name="Lilley C.J."/>
            <person name="Jones L.M."/>
            <person name="Kikuchi T."/>
            <person name="Reid A.J."/>
            <person name="Thorpe P."/>
            <person name="Tsai I.J."/>
            <person name="Beasley H."/>
            <person name="Blok V."/>
            <person name="Cock P.J.A."/>
            <person name="Van den Akker S.E."/>
            <person name="Holroyd N."/>
            <person name="Hunt M."/>
            <person name="Mantelin S."/>
            <person name="Naghra H."/>
            <person name="Pain A."/>
            <person name="Palomares-Rius J.E."/>
            <person name="Zarowiecki M."/>
            <person name="Berriman M."/>
            <person name="Jones J.T."/>
            <person name="Urwin P.E."/>
        </authorList>
    </citation>
    <scope>NUCLEOTIDE SEQUENCE [LARGE SCALE GENOMIC DNA]</scope>
    <source>
        <strain evidence="2">Lindley</strain>
    </source>
</reference>
<sequence>MFDCGSYLAGIEGLEKSFDSASEPANFIIRFLRSPIFGIEPFELKNDLTGERLTFRQIDKDIWLLVRCPIGREEDKWANWEKGAIGWEWFVRQWNLIIVNFNDSDIGDGMDEAKAGPSELKKPKK</sequence>
<evidence type="ECO:0000313" key="3">
    <source>
        <dbReference type="WBParaSite" id="GPLIN_000993700"/>
    </source>
</evidence>
<dbReference type="Proteomes" id="UP000050741">
    <property type="component" value="Unassembled WGS sequence"/>
</dbReference>
<evidence type="ECO:0000313" key="2">
    <source>
        <dbReference type="Proteomes" id="UP000050741"/>
    </source>
</evidence>